<name>A0A1W2EWV3_KIBAR</name>
<evidence type="ECO:0000256" key="2">
    <source>
        <dbReference type="SAM" id="Phobius"/>
    </source>
</evidence>
<keyword evidence="2" id="KW-1133">Transmembrane helix</keyword>
<protein>
    <submittedName>
        <fullName evidence="3">Uncharacterized protein</fullName>
    </submittedName>
</protein>
<reference evidence="3 4" key="1">
    <citation type="submission" date="2017-04" db="EMBL/GenBank/DDBJ databases">
        <authorList>
            <person name="Afonso C.L."/>
            <person name="Miller P.J."/>
            <person name="Scott M.A."/>
            <person name="Spackman E."/>
            <person name="Goraichik I."/>
            <person name="Dimitrov K.M."/>
            <person name="Suarez D.L."/>
            <person name="Swayne D.E."/>
        </authorList>
    </citation>
    <scope>NUCLEOTIDE SEQUENCE [LARGE SCALE GENOMIC DNA]</scope>
    <source>
        <strain evidence="3 4">DSM 43828</strain>
    </source>
</reference>
<accession>A0A1W2EWV3</accession>
<feature type="transmembrane region" description="Helical" evidence="2">
    <location>
        <begin position="239"/>
        <end position="262"/>
    </location>
</feature>
<keyword evidence="4" id="KW-1185">Reference proteome</keyword>
<feature type="transmembrane region" description="Helical" evidence="2">
    <location>
        <begin position="201"/>
        <end position="219"/>
    </location>
</feature>
<evidence type="ECO:0000313" key="3">
    <source>
        <dbReference type="EMBL" id="SMD14165.1"/>
    </source>
</evidence>
<gene>
    <name evidence="3" type="ORF">SAMN05661093_04981</name>
</gene>
<feature type="transmembrane region" description="Helical" evidence="2">
    <location>
        <begin position="274"/>
        <end position="296"/>
    </location>
</feature>
<organism evidence="3 4">
    <name type="scientific">Kibdelosporangium aridum</name>
    <dbReference type="NCBI Taxonomy" id="2030"/>
    <lineage>
        <taxon>Bacteria</taxon>
        <taxon>Bacillati</taxon>
        <taxon>Actinomycetota</taxon>
        <taxon>Actinomycetes</taxon>
        <taxon>Pseudonocardiales</taxon>
        <taxon>Pseudonocardiaceae</taxon>
        <taxon>Kibdelosporangium</taxon>
    </lineage>
</organism>
<evidence type="ECO:0000313" key="4">
    <source>
        <dbReference type="Proteomes" id="UP000192674"/>
    </source>
</evidence>
<dbReference type="Proteomes" id="UP000192674">
    <property type="component" value="Unassembled WGS sequence"/>
</dbReference>
<feature type="transmembrane region" description="Helical" evidence="2">
    <location>
        <begin position="308"/>
        <end position="330"/>
    </location>
</feature>
<sequence length="336" mass="35994">MTVSTGSAYPPSVEDLLPRVRERVAELGEVPSRNQIMREFKVGARKASMVREALADGPPAEPAQPPEHADRQTRPLRSVSQPTDETIPDSDTPDPAGLDPVAVRDLTARIGQWATELGRYPSVDEILARFELTDRDIATRIHSVMSPGWTASETAQVTERPTVAEVPQVTPVADPDTAQPAPQGAPAADTGPVRTFRRWPLVLLALPAFVSIWGGWVGLGRMTGFGPIVLLPGIWDELVINSAITLPIGVEAYAAFAMSVWLSSKTRSARTRAFAMWSALGSLALGMAGQVAYHLMSAAGITTAPWQITTFVSSLPVVVLGCGAALLHLMHEEGNQ</sequence>
<keyword evidence="2" id="KW-0812">Transmembrane</keyword>
<keyword evidence="2" id="KW-0472">Membrane</keyword>
<evidence type="ECO:0000256" key="1">
    <source>
        <dbReference type="SAM" id="MobiDB-lite"/>
    </source>
</evidence>
<dbReference type="RefSeq" id="WP_235038811.1">
    <property type="nucleotide sequence ID" value="NZ_FWXV01000004.1"/>
</dbReference>
<feature type="region of interest" description="Disordered" evidence="1">
    <location>
        <begin position="47"/>
        <end position="100"/>
    </location>
</feature>
<dbReference type="AlphaFoldDB" id="A0A1W2EWV3"/>
<dbReference type="EMBL" id="FWXV01000004">
    <property type="protein sequence ID" value="SMD14165.1"/>
    <property type="molecule type" value="Genomic_DNA"/>
</dbReference>
<proteinExistence type="predicted"/>